<sequence>MMNRNETFETPANMALNSKDQDWRRSMCREVQRVHRQAMRKAIFAILQERQEDANSKTVMILETTLFEKASSLGDYIDRTSLRRRLRRAQEEQQQQESHSYDYYPTKPATTTTMGASAFSSSGSISLAGTASTCSLSQSSISLPPPTPTSSSSQIHLPTNSNSHLPWQQQGDYSAERRRLTLQVFKLLEARFTLKGQASSVGKATLLQMSKGLEVTLYRQSKSLAEYQNTQQLRKKLVTLLNQVLSSKQSQQQAEESTNEKEASSSKEETK</sequence>
<gene>
    <name evidence="2" type="ORF">APAL1065_LOCUS26557</name>
</gene>
<evidence type="ECO:0008006" key="3">
    <source>
        <dbReference type="Google" id="ProtNLM"/>
    </source>
</evidence>
<feature type="compositionally biased region" description="Basic and acidic residues" evidence="1">
    <location>
        <begin position="258"/>
        <end position="271"/>
    </location>
</feature>
<feature type="region of interest" description="Disordered" evidence="1">
    <location>
        <begin position="248"/>
        <end position="271"/>
    </location>
</feature>
<evidence type="ECO:0000313" key="2">
    <source>
        <dbReference type="EMBL" id="CAD9993815.1"/>
    </source>
</evidence>
<evidence type="ECO:0000256" key="1">
    <source>
        <dbReference type="SAM" id="MobiDB-lite"/>
    </source>
</evidence>
<dbReference type="EMBL" id="HBHT01039528">
    <property type="protein sequence ID" value="CAD9993815.1"/>
    <property type="molecule type" value="Transcribed_RNA"/>
</dbReference>
<protein>
    <recommendedName>
        <fullName evidence="3">Mediator complex subunit 15 KIX domain-containing protein</fullName>
    </recommendedName>
</protein>
<proteinExistence type="predicted"/>
<feature type="region of interest" description="Disordered" evidence="1">
    <location>
        <begin position="136"/>
        <end position="157"/>
    </location>
</feature>
<accession>A0A7S3DYH7</accession>
<feature type="region of interest" description="Disordered" evidence="1">
    <location>
        <begin position="86"/>
        <end position="107"/>
    </location>
</feature>
<reference evidence="2" key="1">
    <citation type="submission" date="2021-01" db="EMBL/GenBank/DDBJ databases">
        <authorList>
            <person name="Corre E."/>
            <person name="Pelletier E."/>
            <person name="Niang G."/>
            <person name="Scheremetjew M."/>
            <person name="Finn R."/>
            <person name="Kale V."/>
            <person name="Holt S."/>
            <person name="Cochrane G."/>
            <person name="Meng A."/>
            <person name="Brown T."/>
            <person name="Cohen L."/>
        </authorList>
    </citation>
    <scope>NUCLEOTIDE SEQUENCE</scope>
    <source>
        <strain evidence="2">CCMP125</strain>
    </source>
</reference>
<organism evidence="2">
    <name type="scientific">Entomoneis paludosa</name>
    <dbReference type="NCBI Taxonomy" id="265537"/>
    <lineage>
        <taxon>Eukaryota</taxon>
        <taxon>Sar</taxon>
        <taxon>Stramenopiles</taxon>
        <taxon>Ochrophyta</taxon>
        <taxon>Bacillariophyta</taxon>
        <taxon>Bacillariophyceae</taxon>
        <taxon>Bacillariophycidae</taxon>
        <taxon>Entomoneidaceae</taxon>
        <taxon>Entomoneis</taxon>
    </lineage>
</organism>
<dbReference type="AlphaFoldDB" id="A0A7S3DYH7"/>
<name>A0A7S3DYH7_9STRA</name>